<protein>
    <submittedName>
        <fullName evidence="2">Regulator</fullName>
    </submittedName>
</protein>
<dbReference type="EMBL" id="VTOW01000001">
    <property type="protein sequence ID" value="NKE70507.1"/>
    <property type="molecule type" value="Genomic_DNA"/>
</dbReference>
<organism evidence="2 3">
    <name type="scientific">Candidatus Manganitrophus noduliformans</name>
    <dbReference type="NCBI Taxonomy" id="2606439"/>
    <lineage>
        <taxon>Bacteria</taxon>
        <taxon>Pseudomonadati</taxon>
        <taxon>Nitrospirota</taxon>
        <taxon>Nitrospiria</taxon>
        <taxon>Candidatus Troglogloeales</taxon>
        <taxon>Candidatus Manganitrophaceae</taxon>
        <taxon>Candidatus Manganitrophus</taxon>
    </lineage>
</organism>
<evidence type="ECO:0000313" key="3">
    <source>
        <dbReference type="Proteomes" id="UP000534783"/>
    </source>
</evidence>
<name>A0A7X6DNS6_9BACT</name>
<comment type="caution">
    <text evidence="2">The sequence shown here is derived from an EMBL/GenBank/DDBJ whole genome shotgun (WGS) entry which is preliminary data.</text>
</comment>
<gene>
    <name evidence="2" type="ORF">MNODULE_07115</name>
</gene>
<sequence>MRRKTTLVFLFILFVSIPFAFQPISPRPAYAQANPHAPPEELWTHFTLFSIVRALAVEGDVLWVGTSNGLLRYDLVREEQKSYTTKNGLLSNIIHTVAIDPKGNKWIGTYGGGLSKFDGKQWTTYTPYGSGSTASYGEASWTRFGSGKGLGDLWVYGVHFDPKGTMWVATWKGVSRFDGKFFKTYTTDDGLIDKWVYTLAQDQKGTFWFGTEGGVSRFDGKSWKSWTNKEGVGAEVARVKPPEVADLQFVPQHHQGGDKPLEYNPNYVVSSVIDSQNRLWIGTLGGGLSRFDGKKWKSYTIQDGLAGNIIHALKFDAKGTLWIGTDGGVSRFDGKKFKNFTEKEGIGAVYAIAIDRQGHKWFGTFGGVAQYRGD</sequence>
<keyword evidence="1" id="KW-0732">Signal</keyword>
<dbReference type="Pfam" id="PF07494">
    <property type="entry name" value="Reg_prop"/>
    <property type="match status" value="3"/>
</dbReference>
<dbReference type="RefSeq" id="WP_168058752.1">
    <property type="nucleotide sequence ID" value="NZ_VTOW01000001.1"/>
</dbReference>
<feature type="chain" id="PRO_5031256648" evidence="1">
    <location>
        <begin position="21"/>
        <end position="374"/>
    </location>
</feature>
<dbReference type="InterPro" id="IPR011110">
    <property type="entry name" value="Reg_prop"/>
</dbReference>
<proteinExistence type="predicted"/>
<feature type="signal peptide" evidence="1">
    <location>
        <begin position="1"/>
        <end position="20"/>
    </location>
</feature>
<evidence type="ECO:0000313" key="2">
    <source>
        <dbReference type="EMBL" id="NKE70507.1"/>
    </source>
</evidence>
<evidence type="ECO:0000256" key="1">
    <source>
        <dbReference type="SAM" id="SignalP"/>
    </source>
</evidence>
<dbReference type="Proteomes" id="UP000534783">
    <property type="component" value="Unassembled WGS sequence"/>
</dbReference>
<keyword evidence="3" id="KW-1185">Reference proteome</keyword>
<accession>A0A7X6DNS6</accession>
<dbReference type="AlphaFoldDB" id="A0A7X6DNS6"/>
<dbReference type="Gene3D" id="2.130.10.10">
    <property type="entry name" value="YVTN repeat-like/Quinoprotein amine dehydrogenase"/>
    <property type="match status" value="4"/>
</dbReference>
<reference evidence="2 3" key="1">
    <citation type="journal article" date="2020" name="Nature">
        <title>Bacterial chemolithoautotrophy via manganese oxidation.</title>
        <authorList>
            <person name="Yu H."/>
            <person name="Leadbetter J.R."/>
        </authorList>
    </citation>
    <scope>NUCLEOTIDE SEQUENCE [LARGE SCALE GENOMIC DNA]</scope>
    <source>
        <strain evidence="2 3">Mn-1</strain>
    </source>
</reference>
<dbReference type="SUPFAM" id="SSF63829">
    <property type="entry name" value="Calcium-dependent phosphotriesterase"/>
    <property type="match status" value="2"/>
</dbReference>
<dbReference type="InterPro" id="IPR015943">
    <property type="entry name" value="WD40/YVTN_repeat-like_dom_sf"/>
</dbReference>